<dbReference type="PANTHER" id="PTHR30105">
    <property type="entry name" value="UNCHARACTERIZED YIBQ-RELATED"/>
    <property type="match status" value="1"/>
</dbReference>
<dbReference type="Gene3D" id="3.20.20.370">
    <property type="entry name" value="Glycoside hydrolase/deacetylase"/>
    <property type="match status" value="1"/>
</dbReference>
<gene>
    <name evidence="1" type="ORF">WCN91_01575</name>
</gene>
<keyword evidence="2" id="KW-1185">Reference proteome</keyword>
<proteinExistence type="predicted"/>
<comment type="caution">
    <text evidence="1">The sequence shown here is derived from an EMBL/GenBank/DDBJ whole genome shotgun (WGS) entry which is preliminary data.</text>
</comment>
<organism evidence="1 2">
    <name type="scientific">Pseudoalteromonas qingdaonensis</name>
    <dbReference type="NCBI Taxonomy" id="3131913"/>
    <lineage>
        <taxon>Bacteria</taxon>
        <taxon>Pseudomonadati</taxon>
        <taxon>Pseudomonadota</taxon>
        <taxon>Gammaproteobacteria</taxon>
        <taxon>Alteromonadales</taxon>
        <taxon>Pseudoalteromonadaceae</taxon>
        <taxon>Pseudoalteromonas</taxon>
    </lineage>
</organism>
<dbReference type="EMBL" id="JBCGCU010000001">
    <property type="protein sequence ID" value="MEM0514141.1"/>
    <property type="molecule type" value="Genomic_DNA"/>
</dbReference>
<dbReference type="CDD" id="cd10936">
    <property type="entry name" value="CE4_DAC2"/>
    <property type="match status" value="1"/>
</dbReference>
<dbReference type="InterPro" id="IPR006837">
    <property type="entry name" value="Divergent_DAC"/>
</dbReference>
<dbReference type="SUPFAM" id="SSF88713">
    <property type="entry name" value="Glycoside hydrolase/deacetylase"/>
    <property type="match status" value="1"/>
</dbReference>
<name>A0ABU9MS96_9GAMM</name>
<accession>A0ABU9MS96</accession>
<sequence length="248" mass="27807">MVVLLAYQAISQAVQAKQVAIVIDDIGYHRNDLSALNLPGQLTFAILPFTPYATRFASRANEQNKEIMLHAPMQSLNDLALGPGALTMDMPKEDFQSRLKEALSSLPNIKGVNNHMGSLLTQQNMPMNWTMEVLKEQELYFLDSKTTPHSKAQSIASLYGVENIARHVFLDNITSEKQLRFRFEQLKRIAKKHDYAVAIAHPYPETFAFLQGALGELQAEGIELVPLSQLVQQRTLRLAQAKTTKTSE</sequence>
<dbReference type="InterPro" id="IPR011330">
    <property type="entry name" value="Glyco_hydro/deAcase_b/a-brl"/>
</dbReference>
<protein>
    <submittedName>
        <fullName evidence="1">Divergent polysaccharide deacetylase family protein</fullName>
    </submittedName>
</protein>
<dbReference type="PANTHER" id="PTHR30105:SF2">
    <property type="entry name" value="DIVERGENT POLYSACCHARIDE DEACETYLASE SUPERFAMILY"/>
    <property type="match status" value="1"/>
</dbReference>
<reference evidence="1 2" key="1">
    <citation type="submission" date="2024-03" db="EMBL/GenBank/DDBJ databases">
        <title>Pseudoalteromonas qingdaonensis sp. nov., isolated from the intestines of marine benthic organisms.</title>
        <authorList>
            <person name="Lin X."/>
            <person name="Fang S."/>
            <person name="Hu X."/>
        </authorList>
    </citation>
    <scope>NUCLEOTIDE SEQUENCE [LARGE SCALE GENOMIC DNA]</scope>
    <source>
        <strain evidence="1 2">YIC-827</strain>
    </source>
</reference>
<evidence type="ECO:0000313" key="1">
    <source>
        <dbReference type="EMBL" id="MEM0514141.1"/>
    </source>
</evidence>
<evidence type="ECO:0000313" key="2">
    <source>
        <dbReference type="Proteomes" id="UP001447008"/>
    </source>
</evidence>
<dbReference type="Pfam" id="PF04748">
    <property type="entry name" value="Polysacc_deac_2"/>
    <property type="match status" value="1"/>
</dbReference>
<dbReference type="Proteomes" id="UP001447008">
    <property type="component" value="Unassembled WGS sequence"/>
</dbReference>